<dbReference type="EMBL" id="WNKQ01000001">
    <property type="protein sequence ID" value="KAF5854151.1"/>
    <property type="molecule type" value="Genomic_DNA"/>
</dbReference>
<proteinExistence type="predicted"/>
<gene>
    <name evidence="2" type="ORF">GGP41_006890</name>
</gene>
<accession>A0A8H5ZS07</accession>
<sequence>MQLQIFYMLLFSLLHFISASPIPKLTPCPSSPLPTLPQYRLAYTTYCTGHFSPSRSLSPNEKVVFTYRLTDAQGKPVYWVLSAVWEQGRFLGGGSMEVRAGTCLEWFRGGEAEAAWVEREEGGCEG</sequence>
<keyword evidence="1" id="KW-0732">Signal</keyword>
<evidence type="ECO:0008006" key="4">
    <source>
        <dbReference type="Google" id="ProtNLM"/>
    </source>
</evidence>
<dbReference type="Proteomes" id="UP000624244">
    <property type="component" value="Unassembled WGS sequence"/>
</dbReference>
<feature type="signal peptide" evidence="1">
    <location>
        <begin position="1"/>
        <end position="19"/>
    </location>
</feature>
<dbReference type="AlphaFoldDB" id="A0A8H5ZS07"/>
<evidence type="ECO:0000313" key="2">
    <source>
        <dbReference type="EMBL" id="KAF5854151.1"/>
    </source>
</evidence>
<protein>
    <recommendedName>
        <fullName evidence="4">AA1-like domain-containing protein</fullName>
    </recommendedName>
</protein>
<reference evidence="2" key="1">
    <citation type="submission" date="2019-11" db="EMBL/GenBank/DDBJ databases">
        <title>Bipolaris sorokiniana Genome sequencing.</title>
        <authorList>
            <person name="Wang H."/>
        </authorList>
    </citation>
    <scope>NUCLEOTIDE SEQUENCE</scope>
</reference>
<evidence type="ECO:0000313" key="3">
    <source>
        <dbReference type="Proteomes" id="UP000624244"/>
    </source>
</evidence>
<organism evidence="2 3">
    <name type="scientific">Cochliobolus sativus</name>
    <name type="common">Common root rot and spot blotch fungus</name>
    <name type="synonym">Bipolaris sorokiniana</name>
    <dbReference type="NCBI Taxonomy" id="45130"/>
    <lineage>
        <taxon>Eukaryota</taxon>
        <taxon>Fungi</taxon>
        <taxon>Dikarya</taxon>
        <taxon>Ascomycota</taxon>
        <taxon>Pezizomycotina</taxon>
        <taxon>Dothideomycetes</taxon>
        <taxon>Pleosporomycetidae</taxon>
        <taxon>Pleosporales</taxon>
        <taxon>Pleosporineae</taxon>
        <taxon>Pleosporaceae</taxon>
        <taxon>Bipolaris</taxon>
    </lineage>
</organism>
<feature type="chain" id="PRO_5034965327" description="AA1-like domain-containing protein" evidence="1">
    <location>
        <begin position="20"/>
        <end position="126"/>
    </location>
</feature>
<evidence type="ECO:0000256" key="1">
    <source>
        <dbReference type="SAM" id="SignalP"/>
    </source>
</evidence>
<comment type="caution">
    <text evidence="2">The sequence shown here is derived from an EMBL/GenBank/DDBJ whole genome shotgun (WGS) entry which is preliminary data.</text>
</comment>
<name>A0A8H5ZS07_COCSA</name>